<dbReference type="SUPFAM" id="SSF51338">
    <property type="entry name" value="Composite domain of metallo-dependent hydrolases"/>
    <property type="match status" value="2"/>
</dbReference>
<dbReference type="InterPro" id="IPR011059">
    <property type="entry name" value="Metal-dep_hydrolase_composite"/>
</dbReference>
<evidence type="ECO:0000259" key="1">
    <source>
        <dbReference type="Pfam" id="PF01979"/>
    </source>
</evidence>
<comment type="caution">
    <text evidence="2">The sequence shown here is derived from an EMBL/GenBank/DDBJ whole genome shotgun (WGS) entry which is preliminary data.</text>
</comment>
<dbReference type="Proteomes" id="UP001501523">
    <property type="component" value="Unassembled WGS sequence"/>
</dbReference>
<protein>
    <submittedName>
        <fullName evidence="2">Amidohydrolase family protein</fullName>
    </submittedName>
</protein>
<dbReference type="Gene3D" id="3.20.20.140">
    <property type="entry name" value="Metal-dependent hydrolases"/>
    <property type="match status" value="1"/>
</dbReference>
<gene>
    <name evidence="2" type="ORF">GCM10009105_21800</name>
</gene>
<evidence type="ECO:0000313" key="3">
    <source>
        <dbReference type="Proteomes" id="UP001501523"/>
    </source>
</evidence>
<organism evidence="2 3">
    <name type="scientific">Dokdonella soli</name>
    <dbReference type="NCBI Taxonomy" id="529810"/>
    <lineage>
        <taxon>Bacteria</taxon>
        <taxon>Pseudomonadati</taxon>
        <taxon>Pseudomonadota</taxon>
        <taxon>Gammaproteobacteria</taxon>
        <taxon>Lysobacterales</taxon>
        <taxon>Rhodanobacteraceae</taxon>
        <taxon>Dokdonella</taxon>
    </lineage>
</organism>
<dbReference type="Gene3D" id="2.30.40.10">
    <property type="entry name" value="Urease, subunit C, domain 1"/>
    <property type="match status" value="1"/>
</dbReference>
<sequence>MIDHPLVLIEGERIKEVRSDGQVPDGYMRIDLGNATLLPGLIDCHVHLASDPTQSSGNYYKDVLQMSAIDFAVSAHVFAKRTLEAGFTTVRNLGSAEYIDVALRNAINRGDIAGPRILAATLPLGATGGHADDTTGFSPYIEFHGETGVADGVDAVRRRVREDVKRGADVIKFMASAGVLSAEESVGAPQYSQAEMDAIVDESHRWGKRVAAHAHGSEAIKMAIKAGVDSIEHSSLIDDEGLKLAKQHGTYLVFDVYNDDYILAEYTRLGFPASTIEKEKKVGRLQRESFRRAVKAGEKLAFGTDAGVYPHGWNGKQFAKMVEWGMTPMQAIQAATTNAADLLGWSDKVGAVKPGYYADLVAVDGDPLASVAALEHVSFVMKGGAIVKSPAAR</sequence>
<dbReference type="InterPro" id="IPR032466">
    <property type="entry name" value="Metal_Hydrolase"/>
</dbReference>
<proteinExistence type="predicted"/>
<name>A0ABN1IK03_9GAMM</name>
<dbReference type="PANTHER" id="PTHR43135">
    <property type="entry name" value="ALPHA-D-RIBOSE 1-METHYLPHOSPHONATE 5-TRIPHOSPHATE DIPHOSPHATASE"/>
    <property type="match status" value="1"/>
</dbReference>
<accession>A0ABN1IK03</accession>
<dbReference type="InterPro" id="IPR057744">
    <property type="entry name" value="OTAase-like"/>
</dbReference>
<reference evidence="2 3" key="1">
    <citation type="journal article" date="2019" name="Int. J. Syst. Evol. Microbiol.">
        <title>The Global Catalogue of Microorganisms (GCM) 10K type strain sequencing project: providing services to taxonomists for standard genome sequencing and annotation.</title>
        <authorList>
            <consortium name="The Broad Institute Genomics Platform"/>
            <consortium name="The Broad Institute Genome Sequencing Center for Infectious Disease"/>
            <person name="Wu L."/>
            <person name="Ma J."/>
        </authorList>
    </citation>
    <scope>NUCLEOTIDE SEQUENCE [LARGE SCALE GENOMIC DNA]</scope>
    <source>
        <strain evidence="2 3">JCM 15421</strain>
    </source>
</reference>
<dbReference type="InterPro" id="IPR051781">
    <property type="entry name" value="Metallo-dep_Hydrolase"/>
</dbReference>
<dbReference type="Pfam" id="PF01979">
    <property type="entry name" value="Amidohydro_1"/>
    <property type="match status" value="1"/>
</dbReference>
<dbReference type="PANTHER" id="PTHR43135:SF3">
    <property type="entry name" value="ALPHA-D-RIBOSE 1-METHYLPHOSPHONATE 5-TRIPHOSPHATE DIPHOSPHATASE"/>
    <property type="match status" value="1"/>
</dbReference>
<keyword evidence="3" id="KW-1185">Reference proteome</keyword>
<evidence type="ECO:0000313" key="2">
    <source>
        <dbReference type="EMBL" id="GAA0715928.1"/>
    </source>
</evidence>
<dbReference type="SUPFAM" id="SSF51556">
    <property type="entry name" value="Metallo-dependent hydrolases"/>
    <property type="match status" value="1"/>
</dbReference>
<dbReference type="CDD" id="cd01299">
    <property type="entry name" value="Met_dep_hydrolase_A"/>
    <property type="match status" value="1"/>
</dbReference>
<dbReference type="InterPro" id="IPR006680">
    <property type="entry name" value="Amidohydro-rel"/>
</dbReference>
<feature type="domain" description="Amidohydrolase-related" evidence="1">
    <location>
        <begin position="36"/>
        <end position="387"/>
    </location>
</feature>
<dbReference type="EMBL" id="BAAAEU010000010">
    <property type="protein sequence ID" value="GAA0715928.1"/>
    <property type="molecule type" value="Genomic_DNA"/>
</dbReference>